<accession>A0A1H3PI49</accession>
<dbReference type="InterPro" id="IPR044398">
    <property type="entry name" value="Globin-sensor_dom"/>
</dbReference>
<evidence type="ECO:0000313" key="2">
    <source>
        <dbReference type="EMBL" id="SDZ00832.1"/>
    </source>
</evidence>
<evidence type="ECO:0000313" key="3">
    <source>
        <dbReference type="Proteomes" id="UP000199529"/>
    </source>
</evidence>
<dbReference type="Pfam" id="PF11563">
    <property type="entry name" value="Protoglobin"/>
    <property type="match status" value="1"/>
</dbReference>
<reference evidence="3" key="1">
    <citation type="submission" date="2016-10" db="EMBL/GenBank/DDBJ databases">
        <authorList>
            <person name="Varghese N."/>
            <person name="Submissions S."/>
        </authorList>
    </citation>
    <scope>NUCLEOTIDE SEQUENCE [LARGE SCALE GENOMIC DNA]</scope>
    <source>
        <strain evidence="3">CGMCC 4.3530</strain>
    </source>
</reference>
<dbReference type="AlphaFoldDB" id="A0A1H3PI49"/>
<dbReference type="InterPro" id="IPR012292">
    <property type="entry name" value="Globin/Proto"/>
</dbReference>
<dbReference type="GO" id="GO:0020037">
    <property type="term" value="F:heme binding"/>
    <property type="evidence" value="ECO:0007669"/>
    <property type="project" value="InterPro"/>
</dbReference>
<dbReference type="Proteomes" id="UP000199529">
    <property type="component" value="Unassembled WGS sequence"/>
</dbReference>
<name>A0A1H3PI49_9PSEU</name>
<dbReference type="GO" id="GO:0019825">
    <property type="term" value="F:oxygen binding"/>
    <property type="evidence" value="ECO:0007669"/>
    <property type="project" value="InterPro"/>
</dbReference>
<keyword evidence="3" id="KW-1185">Reference proteome</keyword>
<dbReference type="CDD" id="cd12124">
    <property type="entry name" value="Pgbs"/>
    <property type="match status" value="1"/>
</dbReference>
<protein>
    <submittedName>
        <fullName evidence="2">Protoglobin</fullName>
    </submittedName>
</protein>
<dbReference type="OrthoDB" id="9780134at2"/>
<dbReference type="EMBL" id="FNOK01000042">
    <property type="protein sequence ID" value="SDZ00832.1"/>
    <property type="molecule type" value="Genomic_DNA"/>
</dbReference>
<dbReference type="Gene3D" id="1.10.490.10">
    <property type="entry name" value="Globins"/>
    <property type="match status" value="1"/>
</dbReference>
<feature type="domain" description="Globin-sensor" evidence="1">
    <location>
        <begin position="25"/>
        <end position="196"/>
    </location>
</feature>
<evidence type="ECO:0000259" key="1">
    <source>
        <dbReference type="Pfam" id="PF11563"/>
    </source>
</evidence>
<sequence>MGTAHRIPGYTYGEPQLEHSPVTIAELDALKETLLWADSDDQALRMAGDALADQVGDVVATWYDYVAAHPHLVAYFGPPGGAPDSEYLERVRARFEQWILDTCRRPYDDVWLDYQQEIALRHTRAKKDQTDHVDAVDRVPLRHIIAFIYPITATIRPFLSAKGHGEEDVERMYQAWFKAVTLQVALWSRPYVREGDW</sequence>
<dbReference type="RefSeq" id="WP_093273309.1">
    <property type="nucleotide sequence ID" value="NZ_FNOK01000042.1"/>
</dbReference>
<dbReference type="InterPro" id="IPR009050">
    <property type="entry name" value="Globin-like_sf"/>
</dbReference>
<gene>
    <name evidence="2" type="ORF">SAMN05216215_104249</name>
</gene>
<proteinExistence type="predicted"/>
<dbReference type="SUPFAM" id="SSF46458">
    <property type="entry name" value="Globin-like"/>
    <property type="match status" value="1"/>
</dbReference>
<dbReference type="InterPro" id="IPR012102">
    <property type="entry name" value="Protoglobin"/>
</dbReference>
<organism evidence="2 3">
    <name type="scientific">Saccharopolyspora shandongensis</name>
    <dbReference type="NCBI Taxonomy" id="418495"/>
    <lineage>
        <taxon>Bacteria</taxon>
        <taxon>Bacillati</taxon>
        <taxon>Actinomycetota</taxon>
        <taxon>Actinomycetes</taxon>
        <taxon>Pseudonocardiales</taxon>
        <taxon>Pseudonocardiaceae</taxon>
        <taxon>Saccharopolyspora</taxon>
    </lineage>
</organism>